<accession>A0A9Q0AUC3</accession>
<dbReference type="PANTHER" id="PTHR38886:SF1">
    <property type="entry name" value="NACHT-NTPASE AND P-LOOP NTPASES N-TERMINAL DOMAIN-CONTAINING PROTEIN"/>
    <property type="match status" value="1"/>
</dbReference>
<gene>
    <name evidence="2" type="ORF">JX265_002477</name>
</gene>
<protein>
    <recommendedName>
        <fullName evidence="1">Ubiquitin-like domain-containing protein</fullName>
    </recommendedName>
</protein>
<dbReference type="Proteomes" id="UP000829685">
    <property type="component" value="Unassembled WGS sequence"/>
</dbReference>
<sequence length="427" mass="48375">MATAFTFGALGDIISLCQLSIQLSRALSSSRGSPKQYQDLRKDLDQFIRSLSEVIATFQGYEASPILDTLNRVSTEIAEECGTLVQETLDRVTNRYDASLSSGKSQGRLKDGLKKLEWAIRERDKVSELQEKLVRDSARLSMLASLAAIKSSRADNGTIQTRIKATEELLSRIVEDHRLSVQTQIQDSSSGQSHALQLGIMNDHLMNQQESICPDPCRNEPVVLEDALGNILEINWGLIHHWEFFYKFLEHQFEGLRGYEMVVERSFMLEDGLSGAQISQEVPWKAAVREGMKINMIMVFKRNVWSTSYLCPACKTTCCDDRGSRSQCESRLCGLPVNISEVSGVRWRHEAIVEIGSLSRTVRGETQQITEHPKAFRRVRFLQGHHPLADPSKLPEYYSHLSQESFNRYFEQAVNQAEGEIVCDEFF</sequence>
<evidence type="ECO:0000313" key="2">
    <source>
        <dbReference type="EMBL" id="KAI1879523.1"/>
    </source>
</evidence>
<dbReference type="AlphaFoldDB" id="A0A9Q0AUC3"/>
<feature type="domain" description="Ubiquitin-like" evidence="1">
    <location>
        <begin position="219"/>
        <end position="301"/>
    </location>
</feature>
<name>A0A9Q0AUC3_9PEZI</name>
<reference evidence="2" key="1">
    <citation type="submission" date="2021-03" db="EMBL/GenBank/DDBJ databases">
        <title>Revisited historic fungal species revealed as producer of novel bioactive compounds through whole genome sequencing and comparative genomics.</title>
        <authorList>
            <person name="Vignolle G.A."/>
            <person name="Hochenegger N."/>
            <person name="Mach R.L."/>
            <person name="Mach-Aigner A.R."/>
            <person name="Javad Rahimi M."/>
            <person name="Salim K.A."/>
            <person name="Chan C.M."/>
            <person name="Lim L.B.L."/>
            <person name="Cai F."/>
            <person name="Druzhinina I.S."/>
            <person name="U'Ren J.M."/>
            <person name="Derntl C."/>
        </authorList>
    </citation>
    <scope>NUCLEOTIDE SEQUENCE</scope>
    <source>
        <strain evidence="2">TUCIM 5799</strain>
    </source>
</reference>
<comment type="caution">
    <text evidence="2">The sequence shown here is derived from an EMBL/GenBank/DDBJ whole genome shotgun (WGS) entry which is preliminary data.</text>
</comment>
<organism evidence="2 3">
    <name type="scientific">Neoarthrinium moseri</name>
    <dbReference type="NCBI Taxonomy" id="1658444"/>
    <lineage>
        <taxon>Eukaryota</taxon>
        <taxon>Fungi</taxon>
        <taxon>Dikarya</taxon>
        <taxon>Ascomycota</taxon>
        <taxon>Pezizomycotina</taxon>
        <taxon>Sordariomycetes</taxon>
        <taxon>Xylariomycetidae</taxon>
        <taxon>Amphisphaeriales</taxon>
        <taxon>Apiosporaceae</taxon>
        <taxon>Neoarthrinium</taxon>
    </lineage>
</organism>
<dbReference type="InterPro" id="IPR054464">
    <property type="entry name" value="ULD_fung"/>
</dbReference>
<evidence type="ECO:0000259" key="1">
    <source>
        <dbReference type="Pfam" id="PF22893"/>
    </source>
</evidence>
<dbReference type="Pfam" id="PF22893">
    <property type="entry name" value="ULD_2"/>
    <property type="match status" value="1"/>
</dbReference>
<evidence type="ECO:0000313" key="3">
    <source>
        <dbReference type="Proteomes" id="UP000829685"/>
    </source>
</evidence>
<dbReference type="EMBL" id="JAFIMR010000004">
    <property type="protein sequence ID" value="KAI1879523.1"/>
    <property type="molecule type" value="Genomic_DNA"/>
</dbReference>
<dbReference type="PANTHER" id="PTHR38886">
    <property type="entry name" value="SESA DOMAIN-CONTAINING PROTEIN"/>
    <property type="match status" value="1"/>
</dbReference>
<keyword evidence="3" id="KW-1185">Reference proteome</keyword>
<proteinExistence type="predicted"/>